<keyword evidence="5" id="KW-0418">Kinase</keyword>
<dbReference type="PROSITE" id="PS50011">
    <property type="entry name" value="PROTEIN_KINASE_DOM"/>
    <property type="match status" value="1"/>
</dbReference>
<dbReference type="InterPro" id="IPR017441">
    <property type="entry name" value="Protein_kinase_ATP_BS"/>
</dbReference>
<comment type="caution">
    <text evidence="12">The sequence shown here is derived from an EMBL/GenBank/DDBJ whole genome shotgun (WGS) entry which is preliminary data.</text>
</comment>
<dbReference type="PROSITE" id="PS00107">
    <property type="entry name" value="PROTEIN_KINASE_ATP"/>
    <property type="match status" value="1"/>
</dbReference>
<dbReference type="InterPro" id="IPR008271">
    <property type="entry name" value="Ser/Thr_kinase_AS"/>
</dbReference>
<dbReference type="Gene3D" id="3.30.200.20">
    <property type="entry name" value="Phosphorylase Kinase, domain 1"/>
    <property type="match status" value="1"/>
</dbReference>
<evidence type="ECO:0000256" key="2">
    <source>
        <dbReference type="ARBA" id="ARBA00022527"/>
    </source>
</evidence>
<feature type="region of interest" description="Disordered" evidence="10">
    <location>
        <begin position="376"/>
        <end position="421"/>
    </location>
</feature>
<evidence type="ECO:0000256" key="5">
    <source>
        <dbReference type="ARBA" id="ARBA00022777"/>
    </source>
</evidence>
<protein>
    <recommendedName>
        <fullName evidence="11">Protein kinase domain-containing protein</fullName>
    </recommendedName>
</protein>
<feature type="domain" description="Protein kinase" evidence="11">
    <location>
        <begin position="55"/>
        <end position="352"/>
    </location>
</feature>
<dbReference type="Gene3D" id="1.10.510.10">
    <property type="entry name" value="Transferase(Phosphotransferase) domain 1"/>
    <property type="match status" value="1"/>
</dbReference>
<dbReference type="AlphaFoldDB" id="A0A9P7XZA1"/>
<dbReference type="InterPro" id="IPR000719">
    <property type="entry name" value="Prot_kinase_dom"/>
</dbReference>
<dbReference type="CDD" id="cd07830">
    <property type="entry name" value="STKc_MAK_like"/>
    <property type="match status" value="1"/>
</dbReference>
<dbReference type="PROSITE" id="PS00108">
    <property type="entry name" value="PROTEIN_KINASE_ST"/>
    <property type="match status" value="1"/>
</dbReference>
<dbReference type="SUPFAM" id="SSF56112">
    <property type="entry name" value="Protein kinase-like (PK-like)"/>
    <property type="match status" value="1"/>
</dbReference>
<evidence type="ECO:0000256" key="8">
    <source>
        <dbReference type="PROSITE-ProRule" id="PRU10141"/>
    </source>
</evidence>
<feature type="region of interest" description="Disordered" evidence="10">
    <location>
        <begin position="1"/>
        <end position="24"/>
    </location>
</feature>
<reference evidence="12" key="1">
    <citation type="submission" date="2021-06" db="EMBL/GenBank/DDBJ databases">
        <title>Genome Sequence of Mortierella hyaline Strain SCG-10, a Cold-Adapted, Nitrate-Reducing Fungus Isolated from Soil in Minnesota, USA.</title>
        <authorList>
            <person name="Aldossari N."/>
        </authorList>
    </citation>
    <scope>NUCLEOTIDE SEQUENCE</scope>
    <source>
        <strain evidence="12">SCG-10</strain>
    </source>
</reference>
<name>A0A9P7XZA1_9FUNG</name>
<keyword evidence="2 9" id="KW-0723">Serine/threonine-protein kinase</keyword>
<evidence type="ECO:0000256" key="7">
    <source>
        <dbReference type="ARBA" id="ARBA00023242"/>
    </source>
</evidence>
<dbReference type="GO" id="GO:0004674">
    <property type="term" value="F:protein serine/threonine kinase activity"/>
    <property type="evidence" value="ECO:0007669"/>
    <property type="project" value="UniProtKB-KW"/>
</dbReference>
<evidence type="ECO:0000256" key="3">
    <source>
        <dbReference type="ARBA" id="ARBA00022679"/>
    </source>
</evidence>
<dbReference type="EMBL" id="JAHRHY010000005">
    <property type="protein sequence ID" value="KAG9068938.1"/>
    <property type="molecule type" value="Genomic_DNA"/>
</dbReference>
<evidence type="ECO:0000313" key="13">
    <source>
        <dbReference type="Proteomes" id="UP000707451"/>
    </source>
</evidence>
<dbReference type="InterPro" id="IPR050117">
    <property type="entry name" value="MAPK"/>
</dbReference>
<keyword evidence="6 8" id="KW-0067">ATP-binding</keyword>
<gene>
    <name evidence="12" type="ORF">KI688_009828</name>
</gene>
<dbReference type="OrthoDB" id="2158884at2759"/>
<feature type="binding site" evidence="8">
    <location>
        <position position="85"/>
    </location>
    <ligand>
        <name>ATP</name>
        <dbReference type="ChEBI" id="CHEBI:30616"/>
    </ligand>
</feature>
<comment type="subcellular location">
    <subcellularLocation>
        <location evidence="1">Nucleus</location>
    </subcellularLocation>
</comment>
<proteinExistence type="inferred from homology"/>
<evidence type="ECO:0000259" key="11">
    <source>
        <dbReference type="PROSITE" id="PS50011"/>
    </source>
</evidence>
<evidence type="ECO:0000256" key="10">
    <source>
        <dbReference type="SAM" id="MobiDB-lite"/>
    </source>
</evidence>
<comment type="similarity">
    <text evidence="9">Belongs to the protein kinase superfamily.</text>
</comment>
<dbReference type="InterPro" id="IPR011009">
    <property type="entry name" value="Kinase-like_dom_sf"/>
</dbReference>
<evidence type="ECO:0000256" key="9">
    <source>
        <dbReference type="RuleBase" id="RU000304"/>
    </source>
</evidence>
<keyword evidence="3" id="KW-0808">Transferase</keyword>
<evidence type="ECO:0000256" key="4">
    <source>
        <dbReference type="ARBA" id="ARBA00022741"/>
    </source>
</evidence>
<keyword evidence="4 8" id="KW-0547">Nucleotide-binding</keyword>
<dbReference type="Proteomes" id="UP000707451">
    <property type="component" value="Unassembled WGS sequence"/>
</dbReference>
<evidence type="ECO:0000256" key="1">
    <source>
        <dbReference type="ARBA" id="ARBA00004123"/>
    </source>
</evidence>
<dbReference type="Pfam" id="PF00069">
    <property type="entry name" value="Pkinase"/>
    <property type="match status" value="1"/>
</dbReference>
<sequence length="473" mass="52166">MPSFPLSRSPASTDRLATPQHEPQSSYTLAASAISPNDSHSSLQSLATSRSMDHFVVLQELGKGSFGSVFKAQHKVSGETVAIKKMKKKFTSQGECRSLQEVKALEALRAGPNIVRLHHFFLEKKELCMVFELMDGNLYQLIKDRNGIRLEETTTRSMVCILRGLQHMHAKGIMHRDMKPENLLVSGDCVKIADFGLARELKSRPPYTTYVSTRWYRAPEVLLKSSAYTCAVDLWAAGTIAAELISLKPLFPGSSDVDQINRIGNALGCPTQGAHEEQATGTMITIGSGGEWKEGVQLATKMGVSFPQAHTRSLQDVLRPTSQASIDLIGGLLKYDPKSRTTAYQTLLCPWFEDIPEVDEVRLLVDVQHSPDKRRSMFSGLRSTSFKKESREGKDTKEGKDSKDGKDAKARKRGLSVALPSPNNIAKPSLAMVLKPDSAVEEIRLSTQAVDLHSGFDLPEISPTSPFWNDTHT</sequence>
<keyword evidence="13" id="KW-1185">Reference proteome</keyword>
<keyword evidence="7" id="KW-0539">Nucleus</keyword>
<accession>A0A9P7XZA1</accession>
<evidence type="ECO:0000256" key="6">
    <source>
        <dbReference type="ARBA" id="ARBA00022840"/>
    </source>
</evidence>
<evidence type="ECO:0000313" key="12">
    <source>
        <dbReference type="EMBL" id="KAG9068938.1"/>
    </source>
</evidence>
<dbReference type="GO" id="GO:0005524">
    <property type="term" value="F:ATP binding"/>
    <property type="evidence" value="ECO:0007669"/>
    <property type="project" value="UniProtKB-UniRule"/>
</dbReference>
<dbReference type="SMART" id="SM00220">
    <property type="entry name" value="S_TKc"/>
    <property type="match status" value="1"/>
</dbReference>
<organism evidence="12 13">
    <name type="scientific">Linnemannia hyalina</name>
    <dbReference type="NCBI Taxonomy" id="64524"/>
    <lineage>
        <taxon>Eukaryota</taxon>
        <taxon>Fungi</taxon>
        <taxon>Fungi incertae sedis</taxon>
        <taxon>Mucoromycota</taxon>
        <taxon>Mortierellomycotina</taxon>
        <taxon>Mortierellomycetes</taxon>
        <taxon>Mortierellales</taxon>
        <taxon>Mortierellaceae</taxon>
        <taxon>Linnemannia</taxon>
    </lineage>
</organism>
<dbReference type="FunFam" id="1.10.510.10:FF:000624">
    <property type="entry name" value="Mitogen-activated protein kinase"/>
    <property type="match status" value="1"/>
</dbReference>
<dbReference type="GO" id="GO:0005634">
    <property type="term" value="C:nucleus"/>
    <property type="evidence" value="ECO:0007669"/>
    <property type="project" value="UniProtKB-SubCell"/>
</dbReference>
<feature type="compositionally biased region" description="Basic and acidic residues" evidence="10">
    <location>
        <begin position="386"/>
        <end position="408"/>
    </location>
</feature>
<dbReference type="PANTHER" id="PTHR24055">
    <property type="entry name" value="MITOGEN-ACTIVATED PROTEIN KINASE"/>
    <property type="match status" value="1"/>
</dbReference>